<sequence length="318" mass="33417">MLRTLARPLALAAAMALSGPASVAAQSLGDIVSAELLPGWRTSSGTHMAALRLTLAPEWKTYWRSPGDAGIPPDFDWEGSQNIQSVHLHWPVPQVFHFNGMQTIGYARELVLPIEIVPQVPGQPVKLETSVDLGVCRDICVPANVRLEGVLTPSGVADPAIRAALKAQPGSAKSAGLRSATCEIEPARKGLTLRATLDMPRLGPDEVVVIETSDPAIWVAEAETRRDGGLLVAETRLFSADRRPVALDRSGLTITILAGNRAVELRGCPAPALPASTALQPRPLALQVPASPPETAGSPQGPGISQAVSAPAVSEARR</sequence>
<feature type="signal peptide" evidence="2">
    <location>
        <begin position="1"/>
        <end position="23"/>
    </location>
</feature>
<evidence type="ECO:0000256" key="2">
    <source>
        <dbReference type="SAM" id="SignalP"/>
    </source>
</evidence>
<accession>A0A1N7Q3V5</accession>
<gene>
    <name evidence="4" type="ORF">SAMN05421774_10754</name>
</gene>
<evidence type="ECO:0000256" key="1">
    <source>
        <dbReference type="SAM" id="MobiDB-lite"/>
    </source>
</evidence>
<dbReference type="Proteomes" id="UP000186141">
    <property type="component" value="Unassembled WGS sequence"/>
</dbReference>
<feature type="chain" id="PRO_5013337807" evidence="2">
    <location>
        <begin position="24"/>
        <end position="318"/>
    </location>
</feature>
<dbReference type="EMBL" id="FTOT01000007">
    <property type="protein sequence ID" value="SIT17501.1"/>
    <property type="molecule type" value="Genomic_DNA"/>
</dbReference>
<dbReference type="InterPro" id="IPR028250">
    <property type="entry name" value="DsbDN"/>
</dbReference>
<name>A0A1N7Q3V5_9RHOB</name>
<evidence type="ECO:0000259" key="3">
    <source>
        <dbReference type="Pfam" id="PF11412"/>
    </source>
</evidence>
<protein>
    <submittedName>
        <fullName evidence="4">Thiol-disulfide interchange protein, contains DsbC and DsbD domains</fullName>
    </submittedName>
</protein>
<proteinExistence type="predicted"/>
<dbReference type="STRING" id="1086013.SAMN05421774_10754"/>
<feature type="region of interest" description="Disordered" evidence="1">
    <location>
        <begin position="274"/>
        <end position="318"/>
    </location>
</feature>
<organism evidence="4 5">
    <name type="scientific">Gemmobacter megaterium</name>
    <dbReference type="NCBI Taxonomy" id="1086013"/>
    <lineage>
        <taxon>Bacteria</taxon>
        <taxon>Pseudomonadati</taxon>
        <taxon>Pseudomonadota</taxon>
        <taxon>Alphaproteobacteria</taxon>
        <taxon>Rhodobacterales</taxon>
        <taxon>Paracoccaceae</taxon>
        <taxon>Gemmobacter</taxon>
    </lineage>
</organism>
<dbReference type="Pfam" id="PF11412">
    <property type="entry name" value="DsbD_N"/>
    <property type="match status" value="1"/>
</dbReference>
<feature type="domain" description="Thiol:disulfide interchange protein DsbD N-terminal" evidence="3">
    <location>
        <begin position="36"/>
        <end position="149"/>
    </location>
</feature>
<evidence type="ECO:0000313" key="4">
    <source>
        <dbReference type="EMBL" id="SIT17501.1"/>
    </source>
</evidence>
<keyword evidence="5" id="KW-1185">Reference proteome</keyword>
<reference evidence="4 5" key="1">
    <citation type="submission" date="2017-01" db="EMBL/GenBank/DDBJ databases">
        <authorList>
            <person name="Mah S.A."/>
            <person name="Swanson W.J."/>
            <person name="Moy G.W."/>
            <person name="Vacquier V.D."/>
        </authorList>
    </citation>
    <scope>NUCLEOTIDE SEQUENCE [LARGE SCALE GENOMIC DNA]</scope>
    <source>
        <strain evidence="4 5">DSM 26375</strain>
    </source>
</reference>
<keyword evidence="2" id="KW-0732">Signal</keyword>
<dbReference type="AlphaFoldDB" id="A0A1N7Q3V5"/>
<evidence type="ECO:0000313" key="5">
    <source>
        <dbReference type="Proteomes" id="UP000186141"/>
    </source>
</evidence>